<sequence>MCNSLLPSSFPSPRAKVVTFCSLALTPMSSAISMQWEATRAAANAIAVDSLIEVLDQVVAVSVTIGFEAASAATAAETPATDTAA</sequence>
<protein>
    <submittedName>
        <fullName evidence="1">Uncharacterized protein</fullName>
    </submittedName>
</protein>
<dbReference type="EMBL" id="JBBPBN010000136">
    <property type="protein sequence ID" value="KAK8976185.1"/>
    <property type="molecule type" value="Genomic_DNA"/>
</dbReference>
<keyword evidence="2" id="KW-1185">Reference proteome</keyword>
<dbReference type="Proteomes" id="UP001396334">
    <property type="component" value="Unassembled WGS sequence"/>
</dbReference>
<accession>A0ABR2NJL1</accession>
<organism evidence="1 2">
    <name type="scientific">Hibiscus sabdariffa</name>
    <name type="common">roselle</name>
    <dbReference type="NCBI Taxonomy" id="183260"/>
    <lineage>
        <taxon>Eukaryota</taxon>
        <taxon>Viridiplantae</taxon>
        <taxon>Streptophyta</taxon>
        <taxon>Embryophyta</taxon>
        <taxon>Tracheophyta</taxon>
        <taxon>Spermatophyta</taxon>
        <taxon>Magnoliopsida</taxon>
        <taxon>eudicotyledons</taxon>
        <taxon>Gunneridae</taxon>
        <taxon>Pentapetalae</taxon>
        <taxon>rosids</taxon>
        <taxon>malvids</taxon>
        <taxon>Malvales</taxon>
        <taxon>Malvaceae</taxon>
        <taxon>Malvoideae</taxon>
        <taxon>Hibiscus</taxon>
    </lineage>
</organism>
<proteinExistence type="predicted"/>
<evidence type="ECO:0000313" key="2">
    <source>
        <dbReference type="Proteomes" id="UP001396334"/>
    </source>
</evidence>
<comment type="caution">
    <text evidence="1">The sequence shown here is derived from an EMBL/GenBank/DDBJ whole genome shotgun (WGS) entry which is preliminary data.</text>
</comment>
<gene>
    <name evidence="1" type="ORF">V6N11_007676</name>
</gene>
<reference evidence="1 2" key="1">
    <citation type="journal article" date="2024" name="G3 (Bethesda)">
        <title>Genome assembly of Hibiscus sabdariffa L. provides insights into metabolisms of medicinal natural products.</title>
        <authorList>
            <person name="Kim T."/>
        </authorList>
    </citation>
    <scope>NUCLEOTIDE SEQUENCE [LARGE SCALE GENOMIC DNA]</scope>
    <source>
        <strain evidence="1">TK-2024</strain>
        <tissue evidence="1">Old leaves</tissue>
    </source>
</reference>
<name>A0ABR2NJL1_9ROSI</name>
<evidence type="ECO:0000313" key="1">
    <source>
        <dbReference type="EMBL" id="KAK8976185.1"/>
    </source>
</evidence>